<comment type="similarity">
    <text evidence="6">Belongs to the DarT ADP-ribosyltransferase family.</text>
</comment>
<comment type="caution">
    <text evidence="8">The sequence shown here is derived from an EMBL/GenBank/DDBJ whole genome shotgun (WGS) entry which is preliminary data.</text>
</comment>
<evidence type="ECO:0000256" key="5">
    <source>
        <dbReference type="ARBA" id="ARBA00023125"/>
    </source>
</evidence>
<evidence type="ECO:0000256" key="3">
    <source>
        <dbReference type="ARBA" id="ARBA00022679"/>
    </source>
</evidence>
<dbReference type="PROSITE" id="PS52018">
    <property type="entry name" value="DART"/>
    <property type="match status" value="1"/>
</dbReference>
<dbReference type="GO" id="GO:0016779">
    <property type="term" value="F:nucleotidyltransferase activity"/>
    <property type="evidence" value="ECO:0007669"/>
    <property type="project" value="UniProtKB-UniRule"/>
</dbReference>
<keyword evidence="3 6" id="KW-0808">Transferase</keyword>
<evidence type="ECO:0000256" key="1">
    <source>
        <dbReference type="ARBA" id="ARBA00022649"/>
    </source>
</evidence>
<dbReference type="Proteomes" id="UP000235778">
    <property type="component" value="Unassembled WGS sequence"/>
</dbReference>
<evidence type="ECO:0000256" key="2">
    <source>
        <dbReference type="ARBA" id="ARBA00022676"/>
    </source>
</evidence>
<comment type="caution">
    <text evidence="6">Lacks conserved residue(s) required for the propagation of feature annotation.</text>
</comment>
<evidence type="ECO:0000256" key="6">
    <source>
        <dbReference type="PROSITE-ProRule" id="PRU01362"/>
    </source>
</evidence>
<proteinExistence type="inferred from homology"/>
<dbReference type="Pfam" id="PF14487">
    <property type="entry name" value="DarT"/>
    <property type="match status" value="1"/>
</dbReference>
<dbReference type="RefSeq" id="WP_102268122.1">
    <property type="nucleotide sequence ID" value="NZ_MCSH01000140.1"/>
</dbReference>
<keyword evidence="4 6" id="KW-0548">Nucleotidyltransferase</keyword>
<evidence type="ECO:0000256" key="4">
    <source>
        <dbReference type="ARBA" id="ARBA00022695"/>
    </source>
</evidence>
<sequence length="214" mass="24604">MARKDDIKKILDERGIKVLLHFTQLENLPSILKDGLKTKDDLDEQAKCNDELRLDNHTDTISMSIHHPNDPMFYKYRTELKKENPKSDWCILAVPASILKDQDALFCKRNAACASISNQSEDELRKPGSLEGMFEEIPGHTSRAEHNLKNNDPTDVQAEILVKGTISPDKIKAIVFTSRQAKKDHQDLIGERETRIHGERVTYLSRRDIQRKFK</sequence>
<feature type="active site" evidence="6">
    <location>
        <position position="159"/>
    </location>
</feature>
<dbReference type="GO" id="GO:0003677">
    <property type="term" value="F:DNA binding"/>
    <property type="evidence" value="ECO:0007669"/>
    <property type="project" value="UniProtKB-UniRule"/>
</dbReference>
<protein>
    <recommendedName>
        <fullName evidence="7">DarT domain-containing protein</fullName>
    </recommendedName>
</protein>
<name>A0A2N7BP79_9VIBR</name>
<reference evidence="9" key="1">
    <citation type="submission" date="2016-07" db="EMBL/GenBank/DDBJ databases">
        <title>Nontailed viruses are major unrecognized killers of bacteria in the ocean.</title>
        <authorList>
            <person name="Kauffman K."/>
            <person name="Hussain F."/>
            <person name="Yang J."/>
            <person name="Arevalo P."/>
            <person name="Brown J."/>
            <person name="Cutler M."/>
            <person name="Kelly L."/>
            <person name="Polz M.F."/>
        </authorList>
    </citation>
    <scope>NUCLEOTIDE SEQUENCE [LARGE SCALE GENOMIC DNA]</scope>
    <source>
        <strain evidence="9">10N.286.55.C1</strain>
    </source>
</reference>
<dbReference type="GO" id="GO:0016757">
    <property type="term" value="F:glycosyltransferase activity"/>
    <property type="evidence" value="ECO:0007669"/>
    <property type="project" value="UniProtKB-UniRule"/>
</dbReference>
<feature type="binding site" evidence="6">
    <location>
        <begin position="21"/>
        <end position="23"/>
    </location>
    <ligand>
        <name>NAD(+)</name>
        <dbReference type="ChEBI" id="CHEBI:57540"/>
    </ligand>
</feature>
<comment type="catalytic activity">
    <reaction evidence="6">
        <text>a thymidine in DNA + NAD(+) = an N-(ADP-alpha-D-ribosyl)-thymidine in DNA + nicotinamide + H(+)</text>
        <dbReference type="Rhea" id="RHEA:71651"/>
        <dbReference type="Rhea" id="RHEA-COMP:13556"/>
        <dbReference type="Rhea" id="RHEA-COMP:18051"/>
        <dbReference type="ChEBI" id="CHEBI:15378"/>
        <dbReference type="ChEBI" id="CHEBI:17154"/>
        <dbReference type="ChEBI" id="CHEBI:57540"/>
        <dbReference type="ChEBI" id="CHEBI:137386"/>
        <dbReference type="ChEBI" id="CHEBI:191199"/>
    </reaction>
</comment>
<evidence type="ECO:0000313" key="8">
    <source>
        <dbReference type="EMBL" id="PME60439.1"/>
    </source>
</evidence>
<keyword evidence="2 6" id="KW-0328">Glycosyltransferase</keyword>
<evidence type="ECO:0000259" key="7">
    <source>
        <dbReference type="PROSITE" id="PS52018"/>
    </source>
</evidence>
<feature type="active site" description="Proton acceptor" evidence="6">
    <location>
        <position position="53"/>
    </location>
</feature>
<feature type="binding site" evidence="6">
    <location>
        <position position="53"/>
    </location>
    <ligand>
        <name>NAD(+)</name>
        <dbReference type="ChEBI" id="CHEBI:57540"/>
    </ligand>
</feature>
<accession>A0A2N7BP79</accession>
<dbReference type="InterPro" id="IPR029494">
    <property type="entry name" value="DarT"/>
</dbReference>
<gene>
    <name evidence="8" type="ORF">BCV30_01290</name>
</gene>
<dbReference type="AlphaFoldDB" id="A0A2N7BP79"/>
<dbReference type="EMBL" id="MCSI01000144">
    <property type="protein sequence ID" value="PME60439.1"/>
    <property type="molecule type" value="Genomic_DNA"/>
</dbReference>
<feature type="domain" description="DarT" evidence="7">
    <location>
        <begin position="17"/>
        <end position="204"/>
    </location>
</feature>
<evidence type="ECO:0000313" key="9">
    <source>
        <dbReference type="Proteomes" id="UP000235778"/>
    </source>
</evidence>
<organism evidence="8 9">
    <name type="scientific">Vibrio lentus</name>
    <dbReference type="NCBI Taxonomy" id="136468"/>
    <lineage>
        <taxon>Bacteria</taxon>
        <taxon>Pseudomonadati</taxon>
        <taxon>Pseudomonadota</taxon>
        <taxon>Gammaproteobacteria</taxon>
        <taxon>Vibrionales</taxon>
        <taxon>Vibrionaceae</taxon>
        <taxon>Vibrio</taxon>
    </lineage>
</organism>
<keyword evidence="5 6" id="KW-0238">DNA-binding</keyword>
<keyword evidence="1 6" id="KW-1277">Toxin-antitoxin system</keyword>